<dbReference type="Proteomes" id="UP000180215">
    <property type="component" value="Unassembled WGS sequence"/>
</dbReference>
<evidence type="ECO:0000259" key="1">
    <source>
        <dbReference type="Pfam" id="PF13460"/>
    </source>
</evidence>
<dbReference type="SUPFAM" id="SSF51735">
    <property type="entry name" value="NAD(P)-binding Rossmann-fold domains"/>
    <property type="match status" value="1"/>
</dbReference>
<evidence type="ECO:0000313" key="2">
    <source>
        <dbReference type="EMBL" id="OHV18213.1"/>
    </source>
</evidence>
<name>A0A1S1P5J0_METEX</name>
<sequence length="209" mass="21843">MKLAILGATGSTGRAVVKRALALGHDVLAISRRPLPPPDTSRLTVRVGDVREASSLVSALAEADAPVSCIGPASSLSPGDLMSVGITNAVAACRHAGVRRFVMQSGITLTDGAELSVLDRWALRPIRLVFRKALADKTPAELAVVTSGLDCVIIRPTGLREMPAGGAYAAGPRARVSLFRPLAFDCADCLVRAATTEPNWRGQVVNVGR</sequence>
<dbReference type="Pfam" id="PF13460">
    <property type="entry name" value="NAD_binding_10"/>
    <property type="match status" value="1"/>
</dbReference>
<dbReference type="PANTHER" id="PTHR43355">
    <property type="entry name" value="FLAVIN REDUCTASE (NADPH)"/>
    <property type="match status" value="1"/>
</dbReference>
<proteinExistence type="predicted"/>
<feature type="domain" description="NAD(P)-binding" evidence="1">
    <location>
        <begin position="7"/>
        <end position="170"/>
    </location>
</feature>
<evidence type="ECO:0000313" key="3">
    <source>
        <dbReference type="Proteomes" id="UP000180215"/>
    </source>
</evidence>
<dbReference type="Gene3D" id="3.40.50.720">
    <property type="entry name" value="NAD(P)-binding Rossmann-like Domain"/>
    <property type="match status" value="1"/>
</dbReference>
<dbReference type="InterPro" id="IPR036291">
    <property type="entry name" value="NAD(P)-bd_dom_sf"/>
</dbReference>
<dbReference type="GO" id="GO:0042602">
    <property type="term" value="F:riboflavin reductase (NADPH) activity"/>
    <property type="evidence" value="ECO:0007669"/>
    <property type="project" value="TreeGrafter"/>
</dbReference>
<dbReference type="EMBL" id="MNAO01000004">
    <property type="protein sequence ID" value="OHV18213.1"/>
    <property type="molecule type" value="Genomic_DNA"/>
</dbReference>
<accession>A0A1S1P5J0</accession>
<dbReference type="PANTHER" id="PTHR43355:SF2">
    <property type="entry name" value="FLAVIN REDUCTASE (NADPH)"/>
    <property type="match status" value="1"/>
</dbReference>
<reference evidence="2 3" key="1">
    <citation type="submission" date="2016-10" db="EMBL/GenBank/DDBJ databases">
        <title>Draft genome sequence of Methylobacterium extorquens CP3, a seed endophyte of Crotalaria pumila with plant growth-promoting and metal tolerance properties.</title>
        <authorList>
            <person name="Sanchez-Lopez A.S."/>
            <person name="Van Hamme J.D."/>
            <person name="Thijs S."/>
            <person name="Mcammond B.M."/>
            <person name="Stevens V."/>
            <person name="Gonzalez-Chavez M.D.C."/>
            <person name="Vangronsveld J."/>
        </authorList>
    </citation>
    <scope>NUCLEOTIDE SEQUENCE [LARGE SCALE GENOMIC DNA]</scope>
    <source>
        <strain evidence="2 3">CP3</strain>
    </source>
</reference>
<dbReference type="InterPro" id="IPR016040">
    <property type="entry name" value="NAD(P)-bd_dom"/>
</dbReference>
<comment type="caution">
    <text evidence="2">The sequence shown here is derived from an EMBL/GenBank/DDBJ whole genome shotgun (WGS) entry which is preliminary data.</text>
</comment>
<dbReference type="GO" id="GO:0004074">
    <property type="term" value="F:biliverdin reductase [NAD(P)H] activity"/>
    <property type="evidence" value="ECO:0007669"/>
    <property type="project" value="TreeGrafter"/>
</dbReference>
<dbReference type="AlphaFoldDB" id="A0A1S1P5J0"/>
<protein>
    <recommendedName>
        <fullName evidence="1">NAD(P)-binding domain-containing protein</fullName>
    </recommendedName>
</protein>
<organism evidence="2 3">
    <name type="scientific">Methylorubrum extorquens</name>
    <name type="common">Methylobacterium dichloromethanicum</name>
    <name type="synonym">Methylobacterium extorquens</name>
    <dbReference type="NCBI Taxonomy" id="408"/>
    <lineage>
        <taxon>Bacteria</taxon>
        <taxon>Pseudomonadati</taxon>
        <taxon>Pseudomonadota</taxon>
        <taxon>Alphaproteobacteria</taxon>
        <taxon>Hyphomicrobiales</taxon>
        <taxon>Methylobacteriaceae</taxon>
        <taxon>Methylorubrum</taxon>
    </lineage>
</organism>
<gene>
    <name evidence="2" type="ORF">BK022_00915</name>
</gene>
<dbReference type="InterPro" id="IPR051606">
    <property type="entry name" value="Polyketide_Oxido-like"/>
</dbReference>